<evidence type="ECO:0000256" key="2">
    <source>
        <dbReference type="SAM" id="SignalP"/>
    </source>
</evidence>
<dbReference type="EMBL" id="BAAABY010000014">
    <property type="protein sequence ID" value="GAA0458385.1"/>
    <property type="molecule type" value="Genomic_DNA"/>
</dbReference>
<feature type="signal peptide" evidence="2">
    <location>
        <begin position="1"/>
        <end position="31"/>
    </location>
</feature>
<protein>
    <recommendedName>
        <fullName evidence="5">Lipoprotein</fullName>
    </recommendedName>
</protein>
<name>A0ABP3JMA6_9ACTN</name>
<evidence type="ECO:0000313" key="3">
    <source>
        <dbReference type="EMBL" id="GAA0458385.1"/>
    </source>
</evidence>
<comment type="caution">
    <text evidence="3">The sequence shown here is derived from an EMBL/GenBank/DDBJ whole genome shotgun (WGS) entry which is preliminary data.</text>
</comment>
<dbReference type="PROSITE" id="PS51257">
    <property type="entry name" value="PROKAR_LIPOPROTEIN"/>
    <property type="match status" value="1"/>
</dbReference>
<evidence type="ECO:0000313" key="4">
    <source>
        <dbReference type="Proteomes" id="UP001500909"/>
    </source>
</evidence>
<keyword evidence="2" id="KW-0732">Signal</keyword>
<dbReference type="RefSeq" id="WP_346094851.1">
    <property type="nucleotide sequence ID" value="NZ_BAAABY010000014.1"/>
</dbReference>
<evidence type="ECO:0000256" key="1">
    <source>
        <dbReference type="SAM" id="MobiDB-lite"/>
    </source>
</evidence>
<evidence type="ECO:0008006" key="5">
    <source>
        <dbReference type="Google" id="ProtNLM"/>
    </source>
</evidence>
<gene>
    <name evidence="3" type="ORF">GCM10010361_23020</name>
</gene>
<reference evidence="4" key="1">
    <citation type="journal article" date="2019" name="Int. J. Syst. Evol. Microbiol.">
        <title>The Global Catalogue of Microorganisms (GCM) 10K type strain sequencing project: providing services to taxonomists for standard genome sequencing and annotation.</title>
        <authorList>
            <consortium name="The Broad Institute Genomics Platform"/>
            <consortium name="The Broad Institute Genome Sequencing Center for Infectious Disease"/>
            <person name="Wu L."/>
            <person name="Ma J."/>
        </authorList>
    </citation>
    <scope>NUCLEOTIDE SEQUENCE [LARGE SCALE GENOMIC DNA]</scope>
    <source>
        <strain evidence="4">JCM 4805</strain>
    </source>
</reference>
<feature type="region of interest" description="Disordered" evidence="1">
    <location>
        <begin position="35"/>
        <end position="65"/>
    </location>
</feature>
<proteinExistence type="predicted"/>
<organism evidence="3 4">
    <name type="scientific">Streptomyces olivaceiscleroticus</name>
    <dbReference type="NCBI Taxonomy" id="68245"/>
    <lineage>
        <taxon>Bacteria</taxon>
        <taxon>Bacillati</taxon>
        <taxon>Actinomycetota</taxon>
        <taxon>Actinomycetes</taxon>
        <taxon>Kitasatosporales</taxon>
        <taxon>Streptomycetaceae</taxon>
        <taxon>Streptomyces</taxon>
    </lineage>
</organism>
<sequence>MGKLTAHRTVAVVHRTALVLTSVLCGVSVLAACSHDTRPRPAPSSSAGSPSKKSERAEHIPGESVTKAPILLDGKPLVTVQSAQGSEVLPLKHRVGSGRLAILINCQGRGKLTVAVDKTGLSFPVECVEREVSSTYNEIHLKRKREEASIQISASPGIRWSLSVGQ</sequence>
<feature type="compositionally biased region" description="Basic and acidic residues" evidence="1">
    <location>
        <begin position="52"/>
        <end position="61"/>
    </location>
</feature>
<accession>A0ABP3JMA6</accession>
<dbReference type="Proteomes" id="UP001500909">
    <property type="component" value="Unassembled WGS sequence"/>
</dbReference>
<feature type="chain" id="PRO_5046101400" description="Lipoprotein" evidence="2">
    <location>
        <begin position="32"/>
        <end position="166"/>
    </location>
</feature>
<keyword evidence="4" id="KW-1185">Reference proteome</keyword>